<proteinExistence type="predicted"/>
<evidence type="ECO:0000313" key="4">
    <source>
        <dbReference type="Proteomes" id="UP001642464"/>
    </source>
</evidence>
<feature type="region of interest" description="Disordered" evidence="1">
    <location>
        <begin position="1"/>
        <end position="39"/>
    </location>
</feature>
<dbReference type="Proteomes" id="UP001642464">
    <property type="component" value="Unassembled WGS sequence"/>
</dbReference>
<dbReference type="EMBL" id="CAXAMM010013647">
    <property type="protein sequence ID" value="CAK9031868.1"/>
    <property type="molecule type" value="Genomic_DNA"/>
</dbReference>
<feature type="compositionally biased region" description="Basic residues" evidence="1">
    <location>
        <begin position="9"/>
        <end position="24"/>
    </location>
</feature>
<evidence type="ECO:0000313" key="3">
    <source>
        <dbReference type="EMBL" id="CAK9031951.1"/>
    </source>
</evidence>
<keyword evidence="4" id="KW-1185">Reference proteome</keyword>
<accession>A0ABP0KYR9</accession>
<evidence type="ECO:0000256" key="1">
    <source>
        <dbReference type="SAM" id="MobiDB-lite"/>
    </source>
</evidence>
<dbReference type="EMBL" id="CAXAMM010013670">
    <property type="protein sequence ID" value="CAK9031951.1"/>
    <property type="molecule type" value="Genomic_DNA"/>
</dbReference>
<reference evidence="2 4" key="1">
    <citation type="submission" date="2024-02" db="EMBL/GenBank/DDBJ databases">
        <authorList>
            <person name="Chen Y."/>
            <person name="Shah S."/>
            <person name="Dougan E. K."/>
            <person name="Thang M."/>
            <person name="Chan C."/>
        </authorList>
    </citation>
    <scope>NUCLEOTIDE SEQUENCE [LARGE SCALE GENOMIC DNA]</scope>
</reference>
<protein>
    <submittedName>
        <fullName evidence="2">Uncharacterized protein</fullName>
    </submittedName>
</protein>
<sequence length="102" mass="11190">MVQKALSLNKHKQSKATQKHKAPKVSKVDILKKKKKKDVSDSVGAAAATFIKKCGQKTEANVAAKAAVEGNANLEYVKVTPQQIAKAEKKIGQRPNKKQKRR</sequence>
<gene>
    <name evidence="2" type="ORF">SCF082_LOCUS19810</name>
    <name evidence="3" type="ORF">SCF082_LOCUS19855</name>
</gene>
<comment type="caution">
    <text evidence="2">The sequence shown here is derived from an EMBL/GenBank/DDBJ whole genome shotgun (WGS) entry which is preliminary data.</text>
</comment>
<evidence type="ECO:0000313" key="2">
    <source>
        <dbReference type="EMBL" id="CAK9031868.1"/>
    </source>
</evidence>
<organism evidence="2 4">
    <name type="scientific">Durusdinium trenchii</name>
    <dbReference type="NCBI Taxonomy" id="1381693"/>
    <lineage>
        <taxon>Eukaryota</taxon>
        <taxon>Sar</taxon>
        <taxon>Alveolata</taxon>
        <taxon>Dinophyceae</taxon>
        <taxon>Suessiales</taxon>
        <taxon>Symbiodiniaceae</taxon>
        <taxon>Durusdinium</taxon>
    </lineage>
</organism>
<name>A0ABP0KYR9_9DINO</name>